<dbReference type="OrthoDB" id="1118958at2"/>
<sequence>MKKLLILITLVAYASILKAQDVADSRQLAIKWAPSGLILGSLSLQGEYNFGKNSLTAKIGLPVTVNHTFTYEDKDADFQMRATSFLAGYRMYLSKKHMRGLYFEPFFKYVHQNAEGVGNGTLSGDPVVMDFTNDYNGLGVGAQLGVQFMIKKRFVIDLFLIGPEINSSRNNFKAVETSHSIPWTSIQAGEAEKDIRNFIDKFPFIRDHVDVMVDKNNRTVITDFKGALPGFRTGVSFGVAF</sequence>
<organism evidence="2 3">
    <name type="scientific">Flavisolibacter ginsengisoli DSM 18119</name>
    <dbReference type="NCBI Taxonomy" id="1121884"/>
    <lineage>
        <taxon>Bacteria</taxon>
        <taxon>Pseudomonadati</taxon>
        <taxon>Bacteroidota</taxon>
        <taxon>Chitinophagia</taxon>
        <taxon>Chitinophagales</taxon>
        <taxon>Chitinophagaceae</taxon>
        <taxon>Flavisolibacter</taxon>
    </lineage>
</organism>
<keyword evidence="1" id="KW-0732">Signal</keyword>
<keyword evidence="3" id="KW-1185">Reference proteome</keyword>
<accession>A0A1M5AC75</accession>
<evidence type="ECO:0000313" key="2">
    <source>
        <dbReference type="EMBL" id="SHF27785.1"/>
    </source>
</evidence>
<dbReference type="Proteomes" id="UP000184048">
    <property type="component" value="Unassembled WGS sequence"/>
</dbReference>
<dbReference type="RefSeq" id="WP_072835406.1">
    <property type="nucleotide sequence ID" value="NZ_FQUU01000008.1"/>
</dbReference>
<reference evidence="2 3" key="1">
    <citation type="submission" date="2016-11" db="EMBL/GenBank/DDBJ databases">
        <authorList>
            <person name="Jaros S."/>
            <person name="Januszkiewicz K."/>
            <person name="Wedrychowicz H."/>
        </authorList>
    </citation>
    <scope>NUCLEOTIDE SEQUENCE [LARGE SCALE GENOMIC DNA]</scope>
    <source>
        <strain evidence="2 3">DSM 18119</strain>
    </source>
</reference>
<evidence type="ECO:0008006" key="4">
    <source>
        <dbReference type="Google" id="ProtNLM"/>
    </source>
</evidence>
<evidence type="ECO:0000313" key="3">
    <source>
        <dbReference type="Proteomes" id="UP000184048"/>
    </source>
</evidence>
<protein>
    <recommendedName>
        <fullName evidence="4">DUF3575 domain-containing protein</fullName>
    </recommendedName>
</protein>
<feature type="chain" id="PRO_5013268350" description="DUF3575 domain-containing protein" evidence="1">
    <location>
        <begin position="20"/>
        <end position="241"/>
    </location>
</feature>
<dbReference type="EMBL" id="FQUU01000008">
    <property type="protein sequence ID" value="SHF27785.1"/>
    <property type="molecule type" value="Genomic_DNA"/>
</dbReference>
<gene>
    <name evidence="2" type="ORF">SAMN02745131_02226</name>
</gene>
<dbReference type="STRING" id="1121884.SAMN02745131_02226"/>
<proteinExistence type="predicted"/>
<feature type="signal peptide" evidence="1">
    <location>
        <begin position="1"/>
        <end position="19"/>
    </location>
</feature>
<dbReference type="AlphaFoldDB" id="A0A1M5AC75"/>
<evidence type="ECO:0000256" key="1">
    <source>
        <dbReference type="SAM" id="SignalP"/>
    </source>
</evidence>
<name>A0A1M5AC75_9BACT</name>